<feature type="signal peptide" evidence="1">
    <location>
        <begin position="1"/>
        <end position="21"/>
    </location>
</feature>
<evidence type="ECO:0000256" key="1">
    <source>
        <dbReference type="SAM" id="SignalP"/>
    </source>
</evidence>
<comment type="caution">
    <text evidence="3">The sequence shown here is derived from an EMBL/GenBank/DDBJ whole genome shotgun (WGS) entry which is preliminary data.</text>
</comment>
<dbReference type="RefSeq" id="WP_215373845.1">
    <property type="nucleotide sequence ID" value="NZ_JAGTIS010000004.1"/>
</dbReference>
<evidence type="ECO:0000313" key="3">
    <source>
        <dbReference type="EMBL" id="MBT8766579.1"/>
    </source>
</evidence>
<keyword evidence="3" id="KW-0413">Isomerase</keyword>
<dbReference type="GO" id="GO:0016853">
    <property type="term" value="F:isomerase activity"/>
    <property type="evidence" value="ECO:0007669"/>
    <property type="project" value="UniProtKB-KW"/>
</dbReference>
<sequence length="176" mass="19991">MLPKVSGLALALLLGTTAALADWRDDLPGARAVGTGELKWFGFAIYEARLWSREVSPALDQPFALELTYHREFKRDTLVEVSLEEIRRLGGEGLDPKRLAQWKFEMHEAFVDVVPGQSITGLYLPGRGCRFYVDGQLRREVADPDFARAFFAIWLDPRTRNPELRRRLLGFEVAAE</sequence>
<evidence type="ECO:0000313" key="4">
    <source>
        <dbReference type="Proteomes" id="UP001519667"/>
    </source>
</evidence>
<dbReference type="InterPro" id="IPR016087">
    <property type="entry name" value="Chalcone_isomerase"/>
</dbReference>
<gene>
    <name evidence="3" type="ORF">J7302_10615</name>
</gene>
<proteinExistence type="predicted"/>
<dbReference type="EMBL" id="JAGTIS010000004">
    <property type="protein sequence ID" value="MBT8766579.1"/>
    <property type="molecule type" value="Genomic_DNA"/>
</dbReference>
<dbReference type="Proteomes" id="UP001519667">
    <property type="component" value="Unassembled WGS sequence"/>
</dbReference>
<protein>
    <submittedName>
        <fullName evidence="3">Chalcone isomerase family protein</fullName>
    </submittedName>
</protein>
<evidence type="ECO:0000259" key="2">
    <source>
        <dbReference type="Pfam" id="PF16036"/>
    </source>
</evidence>
<reference evidence="3 4" key="1">
    <citation type="submission" date="2021-04" db="EMBL/GenBank/DDBJ databases">
        <title>Pseudomonas boanensis sp. nov., a bacterium isolated from river water used for household purposes in Boane District, Mozambique.</title>
        <authorList>
            <person name="Nicklasson M."/>
            <person name="Martin-Rodriguez A.J."/>
            <person name="Thorell K."/>
            <person name="Neves L."/>
            <person name="Mussagy A."/>
            <person name="Rydberg H.A."/>
            <person name="Hernroth B."/>
            <person name="Svensson-Stadler L."/>
            <person name="Sjoling A."/>
        </authorList>
    </citation>
    <scope>NUCLEOTIDE SEQUENCE [LARGE SCALE GENOMIC DNA]</scope>
    <source>
        <strain evidence="3 4">DB1</strain>
    </source>
</reference>
<organism evidence="3 4">
    <name type="scientific">Metapseudomonas boanensis</name>
    <dbReference type="NCBI Taxonomy" id="2822138"/>
    <lineage>
        <taxon>Bacteria</taxon>
        <taxon>Pseudomonadati</taxon>
        <taxon>Pseudomonadota</taxon>
        <taxon>Gammaproteobacteria</taxon>
        <taxon>Pseudomonadales</taxon>
        <taxon>Pseudomonadaceae</taxon>
        <taxon>Metapseudomonas</taxon>
    </lineage>
</organism>
<keyword evidence="4" id="KW-1185">Reference proteome</keyword>
<feature type="chain" id="PRO_5045049694" evidence="1">
    <location>
        <begin position="22"/>
        <end position="176"/>
    </location>
</feature>
<name>A0ABS5XFX7_9GAMM</name>
<feature type="domain" description="Chalcone isomerase" evidence="2">
    <location>
        <begin position="65"/>
        <end position="170"/>
    </location>
</feature>
<keyword evidence="1" id="KW-0732">Signal</keyword>
<dbReference type="Pfam" id="PF16036">
    <property type="entry name" value="Chalcone_3"/>
    <property type="match status" value="1"/>
</dbReference>
<accession>A0ABS5XFX7</accession>